<evidence type="ECO:0000313" key="2">
    <source>
        <dbReference type="Proteomes" id="UP000007129"/>
    </source>
</evidence>
<dbReference type="InParanoid" id="K2RGB1"/>
<sequence>MVRMASDIILHKSASSWGAVRHGVIRLLKSALSGICSLASFLQHHASKKTGWKLVVASWSPLSDTNANGTGVSFVSYTKSCTTCPFSNFVQFWRYNAFRRIYSTTRQRSLMPTDLLYGVCLLRQVPWRDERALWTGGMFHSSLAPSRSMAPC</sequence>
<evidence type="ECO:0000313" key="1">
    <source>
        <dbReference type="EMBL" id="EKG21556.1"/>
    </source>
</evidence>
<proteinExistence type="predicted"/>
<dbReference type="VEuPathDB" id="FungiDB:MPH_01150"/>
<reference evidence="1 2" key="1">
    <citation type="journal article" date="2012" name="BMC Genomics">
        <title>Tools to kill: Genome of one of the most destructive plant pathogenic fungi Macrophomina phaseolina.</title>
        <authorList>
            <person name="Islam M.S."/>
            <person name="Haque M.S."/>
            <person name="Islam M.M."/>
            <person name="Emdad E.M."/>
            <person name="Halim A."/>
            <person name="Hossen Q.M.M."/>
            <person name="Hossain M.Z."/>
            <person name="Ahmed B."/>
            <person name="Rahim S."/>
            <person name="Rahman M.S."/>
            <person name="Alam M.M."/>
            <person name="Hou S."/>
            <person name="Wan X."/>
            <person name="Saito J.A."/>
            <person name="Alam M."/>
        </authorList>
    </citation>
    <scope>NUCLEOTIDE SEQUENCE [LARGE SCALE GENOMIC DNA]</scope>
    <source>
        <strain evidence="1 2">MS6</strain>
    </source>
</reference>
<gene>
    <name evidence="1" type="ORF">MPH_01150</name>
</gene>
<comment type="caution">
    <text evidence="1">The sequence shown here is derived from an EMBL/GenBank/DDBJ whole genome shotgun (WGS) entry which is preliminary data.</text>
</comment>
<dbReference type="AlphaFoldDB" id="K2RGB1"/>
<accession>K2RGB1</accession>
<dbReference type="Proteomes" id="UP000007129">
    <property type="component" value="Unassembled WGS sequence"/>
</dbReference>
<dbReference type="HOGENOM" id="CLU_1722712_0_0_1"/>
<dbReference type="EMBL" id="AHHD01000047">
    <property type="protein sequence ID" value="EKG21556.1"/>
    <property type="molecule type" value="Genomic_DNA"/>
</dbReference>
<protein>
    <submittedName>
        <fullName evidence="1">Uncharacterized protein</fullName>
    </submittedName>
</protein>
<organism evidence="1 2">
    <name type="scientific">Macrophomina phaseolina (strain MS6)</name>
    <name type="common">Charcoal rot fungus</name>
    <dbReference type="NCBI Taxonomy" id="1126212"/>
    <lineage>
        <taxon>Eukaryota</taxon>
        <taxon>Fungi</taxon>
        <taxon>Dikarya</taxon>
        <taxon>Ascomycota</taxon>
        <taxon>Pezizomycotina</taxon>
        <taxon>Dothideomycetes</taxon>
        <taxon>Dothideomycetes incertae sedis</taxon>
        <taxon>Botryosphaeriales</taxon>
        <taxon>Botryosphaeriaceae</taxon>
        <taxon>Macrophomina</taxon>
    </lineage>
</organism>
<name>K2RGB1_MACPH</name>